<dbReference type="InterPro" id="IPR005151">
    <property type="entry name" value="Tail-specific_protease"/>
</dbReference>
<dbReference type="Pfam" id="PF03572">
    <property type="entry name" value="Peptidase_S41"/>
    <property type="match status" value="1"/>
</dbReference>
<reference evidence="3 4" key="1">
    <citation type="submission" date="2018-07" db="EMBL/GenBank/DDBJ databases">
        <title>Genomic Encyclopedia of Type Strains, Phase IV (KMG-IV): sequencing the most valuable type-strain genomes for metagenomic binning, comparative biology and taxonomic classification.</title>
        <authorList>
            <person name="Goeker M."/>
        </authorList>
    </citation>
    <scope>NUCLEOTIDE SEQUENCE [LARGE SCALE GENOMIC DNA]</scope>
    <source>
        <strain evidence="3 4">DSM 101478</strain>
    </source>
</reference>
<evidence type="ECO:0000313" key="3">
    <source>
        <dbReference type="EMBL" id="RDK87114.1"/>
    </source>
</evidence>
<keyword evidence="3" id="KW-0378">Hydrolase</keyword>
<dbReference type="Gene3D" id="3.30.750.44">
    <property type="match status" value="1"/>
</dbReference>
<dbReference type="CDD" id="cd07563">
    <property type="entry name" value="Peptidase_S41_IRBP"/>
    <property type="match status" value="1"/>
</dbReference>
<dbReference type="Proteomes" id="UP000255317">
    <property type="component" value="Unassembled WGS sequence"/>
</dbReference>
<dbReference type="Gene3D" id="3.90.226.10">
    <property type="entry name" value="2-enoyl-CoA Hydratase, Chain A, domain 1"/>
    <property type="match status" value="1"/>
</dbReference>
<protein>
    <submittedName>
        <fullName evidence="3">Tricorn protease-like protein</fullName>
    </submittedName>
</protein>
<accession>A0A370QFH7</accession>
<dbReference type="EMBL" id="QRAO01000002">
    <property type="protein sequence ID" value="RDK87114.1"/>
    <property type="molecule type" value="Genomic_DNA"/>
</dbReference>
<dbReference type="GO" id="GO:0006508">
    <property type="term" value="P:proteolysis"/>
    <property type="evidence" value="ECO:0007669"/>
    <property type="project" value="UniProtKB-KW"/>
</dbReference>
<dbReference type="InterPro" id="IPR028204">
    <property type="entry name" value="Tricorn_C1"/>
</dbReference>
<proteinExistence type="predicted"/>
<gene>
    <name evidence="3" type="ORF">C8D94_102295</name>
</gene>
<evidence type="ECO:0000313" key="4">
    <source>
        <dbReference type="Proteomes" id="UP000255317"/>
    </source>
</evidence>
<name>A0A370QFH7_9FLAO</name>
<keyword evidence="3" id="KW-0645">Protease</keyword>
<dbReference type="PANTHER" id="PTHR11261:SF3">
    <property type="entry name" value="RETINOL-BINDING PROTEIN 3"/>
    <property type="match status" value="1"/>
</dbReference>
<dbReference type="AlphaFoldDB" id="A0A370QFH7"/>
<feature type="signal peptide" evidence="1">
    <location>
        <begin position="1"/>
        <end position="18"/>
    </location>
</feature>
<keyword evidence="1" id="KW-0732">Signal</keyword>
<feature type="chain" id="PRO_5016770473" evidence="1">
    <location>
        <begin position="19"/>
        <end position="357"/>
    </location>
</feature>
<organism evidence="3 4">
    <name type="scientific">Marinirhabdus gelatinilytica</name>
    <dbReference type="NCBI Taxonomy" id="1703343"/>
    <lineage>
        <taxon>Bacteria</taxon>
        <taxon>Pseudomonadati</taxon>
        <taxon>Bacteroidota</taxon>
        <taxon>Flavobacteriia</taxon>
        <taxon>Flavobacteriales</taxon>
        <taxon>Flavobacteriaceae</taxon>
    </lineage>
</organism>
<dbReference type="RefSeq" id="WP_115123316.1">
    <property type="nucleotide sequence ID" value="NZ_QRAO01000002.1"/>
</dbReference>
<dbReference type="Pfam" id="PF14684">
    <property type="entry name" value="Tricorn_C1"/>
    <property type="match status" value="1"/>
</dbReference>
<evidence type="ECO:0000259" key="2">
    <source>
        <dbReference type="SMART" id="SM00245"/>
    </source>
</evidence>
<dbReference type="GO" id="GO:0008236">
    <property type="term" value="F:serine-type peptidase activity"/>
    <property type="evidence" value="ECO:0007669"/>
    <property type="project" value="InterPro"/>
</dbReference>
<sequence>MKKCFFIAVFLMTYPVKAQTNENKPVQSFEKFWNFFNNNYASFKEKNIDWKARYEKYHVQINPQTADTTLFRYMKTMLSDFRDDHVNLRAPSIDSFFNAGRNSEIIDRLGPIPAKNRRVKFNEMTEHTLIEKGFDSLKYIGPEYKGRELFAYAKSKTMGYLRYTRSFSSHKSFNFELTSSLLNKIFKEFEDLDAVILDVRFNMGGDTSFTNNVIGRFLEERILGNYKQNRKNGSFGKLRANYFGPRGRYRFTNKPVVVLLNDQTVSAADELTMVMSALDNVTLIGESSNGSYSNMKPKKLPNGWVVTLSYQRYLDSQKNNFEGYGTPVDIEVKNTLQDVKDKHDSVLIEAFQHISRK</sequence>
<dbReference type="SUPFAM" id="SSF52096">
    <property type="entry name" value="ClpP/crotonase"/>
    <property type="match status" value="1"/>
</dbReference>
<feature type="domain" description="Tail specific protease" evidence="2">
    <location>
        <begin position="122"/>
        <end position="333"/>
    </location>
</feature>
<dbReference type="OrthoDB" id="6397760at2"/>
<comment type="caution">
    <text evidence="3">The sequence shown here is derived from an EMBL/GenBank/DDBJ whole genome shotgun (WGS) entry which is preliminary data.</text>
</comment>
<dbReference type="InterPro" id="IPR029045">
    <property type="entry name" value="ClpP/crotonase-like_dom_sf"/>
</dbReference>
<keyword evidence="4" id="KW-1185">Reference proteome</keyword>
<dbReference type="PANTHER" id="PTHR11261">
    <property type="entry name" value="INTERPHOTORECEPTOR RETINOID-BINDING PROTEIN"/>
    <property type="match status" value="1"/>
</dbReference>
<dbReference type="SMART" id="SM00245">
    <property type="entry name" value="TSPc"/>
    <property type="match status" value="1"/>
</dbReference>
<evidence type="ECO:0000256" key="1">
    <source>
        <dbReference type="SAM" id="SignalP"/>
    </source>
</evidence>